<feature type="region of interest" description="Disordered" evidence="1">
    <location>
        <begin position="1"/>
        <end position="25"/>
    </location>
</feature>
<accession>A0A165RE58</accession>
<name>A0A165RE58_9APHY</name>
<gene>
    <name evidence="2" type="ORF">DAEQUDRAFT_178703</name>
</gene>
<dbReference type="Proteomes" id="UP000076727">
    <property type="component" value="Unassembled WGS sequence"/>
</dbReference>
<proteinExistence type="predicted"/>
<evidence type="ECO:0000313" key="2">
    <source>
        <dbReference type="EMBL" id="KZT70633.1"/>
    </source>
</evidence>
<evidence type="ECO:0000256" key="1">
    <source>
        <dbReference type="SAM" id="MobiDB-lite"/>
    </source>
</evidence>
<sequence length="184" mass="19630">MPTDIGHISIGEARPESRSGISGSRCRWGRSRAAARVGPRTHARTHAHGWGERERVRTSCHGQLAAKVRPPALEWTFCATSWGHSDTGVFARSLAQAVGERSPYGAVAVATRRRVARAGGSVRSAGRHAGYILRPGAGGLARRRRGGPGGARLLRRTGRTAYGSREAVSRVVLAVQQRACAADH</sequence>
<keyword evidence="3" id="KW-1185">Reference proteome</keyword>
<dbReference type="AlphaFoldDB" id="A0A165RE58"/>
<reference evidence="2 3" key="1">
    <citation type="journal article" date="2016" name="Mol. Biol. Evol.">
        <title>Comparative Genomics of Early-Diverging Mushroom-Forming Fungi Provides Insights into the Origins of Lignocellulose Decay Capabilities.</title>
        <authorList>
            <person name="Nagy L.G."/>
            <person name="Riley R."/>
            <person name="Tritt A."/>
            <person name="Adam C."/>
            <person name="Daum C."/>
            <person name="Floudas D."/>
            <person name="Sun H."/>
            <person name="Yadav J.S."/>
            <person name="Pangilinan J."/>
            <person name="Larsson K.H."/>
            <person name="Matsuura K."/>
            <person name="Barry K."/>
            <person name="Labutti K."/>
            <person name="Kuo R."/>
            <person name="Ohm R.A."/>
            <person name="Bhattacharya S.S."/>
            <person name="Shirouzu T."/>
            <person name="Yoshinaga Y."/>
            <person name="Martin F.M."/>
            <person name="Grigoriev I.V."/>
            <person name="Hibbett D.S."/>
        </authorList>
    </citation>
    <scope>NUCLEOTIDE SEQUENCE [LARGE SCALE GENOMIC DNA]</scope>
    <source>
        <strain evidence="2 3">L-15889</strain>
    </source>
</reference>
<protein>
    <submittedName>
        <fullName evidence="2">Uncharacterized protein</fullName>
    </submittedName>
</protein>
<organism evidence="2 3">
    <name type="scientific">Daedalea quercina L-15889</name>
    <dbReference type="NCBI Taxonomy" id="1314783"/>
    <lineage>
        <taxon>Eukaryota</taxon>
        <taxon>Fungi</taxon>
        <taxon>Dikarya</taxon>
        <taxon>Basidiomycota</taxon>
        <taxon>Agaricomycotina</taxon>
        <taxon>Agaricomycetes</taxon>
        <taxon>Polyporales</taxon>
        <taxon>Fomitopsis</taxon>
    </lineage>
</organism>
<dbReference type="EMBL" id="KV429050">
    <property type="protein sequence ID" value="KZT70633.1"/>
    <property type="molecule type" value="Genomic_DNA"/>
</dbReference>
<evidence type="ECO:0000313" key="3">
    <source>
        <dbReference type="Proteomes" id="UP000076727"/>
    </source>
</evidence>